<accession>A0A9D1A9F4</accession>
<feature type="domain" description="Transposase IS200-like" evidence="1">
    <location>
        <begin position="26"/>
        <end position="156"/>
    </location>
</feature>
<comment type="caution">
    <text evidence="2">The sequence shown here is derived from an EMBL/GenBank/DDBJ whole genome shotgun (WGS) entry which is preliminary data.</text>
</comment>
<organism evidence="2 3">
    <name type="scientific">Candidatus Avoscillospira stercoripullorum</name>
    <dbReference type="NCBI Taxonomy" id="2840709"/>
    <lineage>
        <taxon>Bacteria</taxon>
        <taxon>Bacillati</taxon>
        <taxon>Bacillota</taxon>
        <taxon>Clostridia</taxon>
        <taxon>Eubacteriales</taxon>
        <taxon>Oscillospiraceae</taxon>
        <taxon>Oscillospiraceae incertae sedis</taxon>
        <taxon>Candidatus Avoscillospira</taxon>
    </lineage>
</organism>
<gene>
    <name evidence="2" type="ORF">IAA70_03820</name>
</gene>
<reference evidence="2" key="1">
    <citation type="submission" date="2020-10" db="EMBL/GenBank/DDBJ databases">
        <authorList>
            <person name="Gilroy R."/>
        </authorList>
    </citation>
    <scope>NUCLEOTIDE SEQUENCE</scope>
    <source>
        <strain evidence="2">ChiHjej9B8-7071</strain>
    </source>
</reference>
<proteinExistence type="predicted"/>
<evidence type="ECO:0000259" key="1">
    <source>
        <dbReference type="SMART" id="SM01321"/>
    </source>
</evidence>
<dbReference type="SMART" id="SM01321">
    <property type="entry name" value="Y1_Tnp"/>
    <property type="match status" value="1"/>
</dbReference>
<dbReference type="GO" id="GO:0004803">
    <property type="term" value="F:transposase activity"/>
    <property type="evidence" value="ECO:0007669"/>
    <property type="project" value="InterPro"/>
</dbReference>
<dbReference type="EMBL" id="DVGD01000110">
    <property type="protein sequence ID" value="HIR09513.1"/>
    <property type="molecule type" value="Genomic_DNA"/>
</dbReference>
<dbReference type="Pfam" id="PF01797">
    <property type="entry name" value="Y1_Tnp"/>
    <property type="match status" value="1"/>
</dbReference>
<protein>
    <submittedName>
        <fullName evidence="2">Transposase</fullName>
    </submittedName>
</protein>
<dbReference type="GO" id="GO:0043565">
    <property type="term" value="F:sequence-specific DNA binding"/>
    <property type="evidence" value="ECO:0007669"/>
    <property type="project" value="TreeGrafter"/>
</dbReference>
<dbReference type="PANTHER" id="PTHR36966">
    <property type="entry name" value="REP-ASSOCIATED TYROSINE TRANSPOSASE"/>
    <property type="match status" value="1"/>
</dbReference>
<sequence length="176" mass="20630">MYNVERLAAMDYPTRKRLRLACYDYSQNGVYFLTICTQKRFCCFWDGETGRLNEAGTSVVRRLKELSTRFSGLQLDCYAVMPNHVHMLLVLSHQASRPLEEALQWLKGITTRDYMQGVRAGKYPPFPGRLWQRSYYDHVIRNQQDLDEARAYIRDNPVKWRMTHGTLDDELPSGRG</sequence>
<name>A0A9D1A9F4_9FIRM</name>
<dbReference type="SUPFAM" id="SSF143422">
    <property type="entry name" value="Transposase IS200-like"/>
    <property type="match status" value="1"/>
</dbReference>
<dbReference type="Gene3D" id="3.30.70.1290">
    <property type="entry name" value="Transposase IS200-like"/>
    <property type="match status" value="1"/>
</dbReference>
<dbReference type="GO" id="GO:0006313">
    <property type="term" value="P:DNA transposition"/>
    <property type="evidence" value="ECO:0007669"/>
    <property type="project" value="InterPro"/>
</dbReference>
<dbReference type="InterPro" id="IPR052715">
    <property type="entry name" value="RAYT_transposase"/>
</dbReference>
<evidence type="ECO:0000313" key="2">
    <source>
        <dbReference type="EMBL" id="HIR09513.1"/>
    </source>
</evidence>
<evidence type="ECO:0000313" key="3">
    <source>
        <dbReference type="Proteomes" id="UP000824258"/>
    </source>
</evidence>
<dbReference type="InterPro" id="IPR002686">
    <property type="entry name" value="Transposase_17"/>
</dbReference>
<dbReference type="AlphaFoldDB" id="A0A9D1A9F4"/>
<reference evidence="2" key="2">
    <citation type="journal article" date="2021" name="PeerJ">
        <title>Extensive microbial diversity within the chicken gut microbiome revealed by metagenomics and culture.</title>
        <authorList>
            <person name="Gilroy R."/>
            <person name="Ravi A."/>
            <person name="Getino M."/>
            <person name="Pursley I."/>
            <person name="Horton D.L."/>
            <person name="Alikhan N.F."/>
            <person name="Baker D."/>
            <person name="Gharbi K."/>
            <person name="Hall N."/>
            <person name="Watson M."/>
            <person name="Adriaenssens E.M."/>
            <person name="Foster-Nyarko E."/>
            <person name="Jarju S."/>
            <person name="Secka A."/>
            <person name="Antonio M."/>
            <person name="Oren A."/>
            <person name="Chaudhuri R.R."/>
            <person name="La Ragione R."/>
            <person name="Hildebrand F."/>
            <person name="Pallen M.J."/>
        </authorList>
    </citation>
    <scope>NUCLEOTIDE SEQUENCE</scope>
    <source>
        <strain evidence="2">ChiHjej9B8-7071</strain>
    </source>
</reference>
<dbReference type="InterPro" id="IPR036515">
    <property type="entry name" value="Transposase_17_sf"/>
</dbReference>
<dbReference type="PANTHER" id="PTHR36966:SF1">
    <property type="entry name" value="REP-ASSOCIATED TYROSINE TRANSPOSASE"/>
    <property type="match status" value="1"/>
</dbReference>
<dbReference type="Proteomes" id="UP000824258">
    <property type="component" value="Unassembled WGS sequence"/>
</dbReference>